<name>A0A1J9R891_9PEZI</name>
<evidence type="ECO:0000256" key="4">
    <source>
        <dbReference type="PROSITE-ProRule" id="PRU00339"/>
    </source>
</evidence>
<evidence type="ECO:0000313" key="7">
    <source>
        <dbReference type="EMBL" id="OJD36800.1"/>
    </source>
</evidence>
<feature type="region of interest" description="Disordered" evidence="6">
    <location>
        <begin position="177"/>
        <end position="198"/>
    </location>
</feature>
<feature type="coiled-coil region" evidence="5">
    <location>
        <begin position="146"/>
        <end position="173"/>
    </location>
</feature>
<dbReference type="Gene3D" id="1.25.40.10">
    <property type="entry name" value="Tetratricopeptide repeat domain"/>
    <property type="match status" value="1"/>
</dbReference>
<keyword evidence="1" id="KW-0677">Repeat</keyword>
<evidence type="ECO:0000256" key="2">
    <source>
        <dbReference type="ARBA" id="ARBA00023043"/>
    </source>
</evidence>
<evidence type="ECO:0000256" key="3">
    <source>
        <dbReference type="PROSITE-ProRule" id="PRU00023"/>
    </source>
</evidence>
<dbReference type="SMART" id="SM00248">
    <property type="entry name" value="ANK"/>
    <property type="match status" value="9"/>
</dbReference>
<dbReference type="PROSITE" id="PS50297">
    <property type="entry name" value="ANK_REP_REGION"/>
    <property type="match status" value="2"/>
</dbReference>
<evidence type="ECO:0000313" key="8">
    <source>
        <dbReference type="Proteomes" id="UP000183809"/>
    </source>
</evidence>
<feature type="repeat" description="TPR" evidence="4">
    <location>
        <begin position="361"/>
        <end position="394"/>
    </location>
</feature>
<evidence type="ECO:0000256" key="1">
    <source>
        <dbReference type="ARBA" id="ARBA00022737"/>
    </source>
</evidence>
<dbReference type="SUPFAM" id="SSF48452">
    <property type="entry name" value="TPR-like"/>
    <property type="match status" value="1"/>
</dbReference>
<sequence length="938" mass="103750">MDPLSICASAANVAQLAGIIISKLAAFCDAASHVDITVSGFGVEIHNFQIALQLVAETKKIWQLRQMTDLEENHWTRIDKLLGRCRQTLVKLQSILENAAVKQTTLGRRPMTQLKLDMKSHIISILRSHIKSYTQALQVSLSTLTLANQLQSHASIEHELQELSRKIQDVKSTLLSRPAETEKVDDPETADIEADMPGEHEINEDVEQVIMSAAAVSEAATSVDSDSIRSGLQLTDPPIHRWMDGVESPPPQSPGAGPSFKNEVTPPRMSSASESDAPVRGEPKDSGIGSDEHSDDEDDPDPNLDDHFSEGVLKRLIERFHNQAIEEFDKGNYHRAETAQNMMMRYLEEGRRNHGMEYDNAEVFERLAQIYYKQKQLEEARKIYTRLLEEHKRRTPDIWRWYFSYAKIYQEQERLEKAARYAKRAFTGAEKSLPKGDPFIFDAVALLAHIYQQQGEHILAEALREQYLGDKPRQPSLTERKLSLEVMPSGSSGRSWLTEVGHDPASPAFDPKSAIKLSIEKDSEAGVTEVLHRIQDVEKQRALAKESLKWAIQGGRREIANLLMELDLGIGKDSLFADGKTPLIHAIQAKEDGIVQDILQKGASPETRCARSITPLIHAVTAGHEPIAAHLLGKGARVDATSYECTALHRAVDLKFAVLVKLLLAYDAGLECMGPRKWMSLGSSGKRLPASKDCKADTHPTHVDASWTPLLLSSFAGSSEISHLLLEKHAHIEAKTSTGGTPLMYAAEERHLTTVRLLLSAGADVHATDKKGDTALHRAVRKSGSVEIIDSILGKGGSLDTPNKERETTLHIAASKNGGERLLGVLLDRQANREARDVAGRTPLHVAIEKRQEGNVATLIERGADISATDNYGQSSVKLAQRSSPEIQMLIKKHKKRSNPLSSSMSRRGSDRSSTTEGSVRGRQPSVSSKFTFLDKLR</sequence>
<reference evidence="7 8" key="1">
    <citation type="submission" date="2016-10" db="EMBL/GenBank/DDBJ databases">
        <title>Proteomics and genomics reveal pathogen-plant mechanisms compatible with a hemibiotrophic lifestyle of Diplodia corticola.</title>
        <authorList>
            <person name="Fernandes I."/>
            <person name="De Jonge R."/>
            <person name="Van De Peer Y."/>
            <person name="Devreese B."/>
            <person name="Alves A."/>
            <person name="Esteves A.C."/>
        </authorList>
    </citation>
    <scope>NUCLEOTIDE SEQUENCE [LARGE SCALE GENOMIC DNA]</scope>
    <source>
        <strain evidence="7 8">CBS 112549</strain>
    </source>
</reference>
<keyword evidence="4" id="KW-0802">TPR repeat</keyword>
<evidence type="ECO:0000256" key="5">
    <source>
        <dbReference type="SAM" id="Coils"/>
    </source>
</evidence>
<feature type="repeat" description="ANK" evidence="3">
    <location>
        <begin position="611"/>
        <end position="643"/>
    </location>
</feature>
<dbReference type="Pfam" id="PF12796">
    <property type="entry name" value="Ank_2"/>
    <property type="match status" value="3"/>
</dbReference>
<gene>
    <name evidence="7" type="ORF">BKCO1_900056</name>
</gene>
<dbReference type="PANTHER" id="PTHR24171">
    <property type="entry name" value="ANKYRIN REPEAT DOMAIN-CONTAINING PROTEIN 39-RELATED"/>
    <property type="match status" value="1"/>
</dbReference>
<dbReference type="PROSITE" id="PS50005">
    <property type="entry name" value="TPR"/>
    <property type="match status" value="1"/>
</dbReference>
<dbReference type="Gene3D" id="1.25.40.20">
    <property type="entry name" value="Ankyrin repeat-containing domain"/>
    <property type="match status" value="1"/>
</dbReference>
<feature type="compositionally biased region" description="Acidic residues" evidence="6">
    <location>
        <begin position="293"/>
        <end position="303"/>
    </location>
</feature>
<organism evidence="7 8">
    <name type="scientific">Diplodia corticola</name>
    <dbReference type="NCBI Taxonomy" id="236234"/>
    <lineage>
        <taxon>Eukaryota</taxon>
        <taxon>Fungi</taxon>
        <taxon>Dikarya</taxon>
        <taxon>Ascomycota</taxon>
        <taxon>Pezizomycotina</taxon>
        <taxon>Dothideomycetes</taxon>
        <taxon>Dothideomycetes incertae sedis</taxon>
        <taxon>Botryosphaeriales</taxon>
        <taxon>Botryosphaeriaceae</taxon>
        <taxon>Diplodia</taxon>
    </lineage>
</organism>
<feature type="repeat" description="ANK" evidence="3">
    <location>
        <begin position="839"/>
        <end position="871"/>
    </location>
</feature>
<evidence type="ECO:0000256" key="6">
    <source>
        <dbReference type="SAM" id="MobiDB-lite"/>
    </source>
</evidence>
<dbReference type="InterPro" id="IPR036770">
    <property type="entry name" value="Ankyrin_rpt-contain_sf"/>
</dbReference>
<feature type="repeat" description="ANK" evidence="3">
    <location>
        <begin position="805"/>
        <end position="838"/>
    </location>
</feature>
<proteinExistence type="predicted"/>
<comment type="caution">
    <text evidence="7">The sequence shown here is derived from an EMBL/GenBank/DDBJ whole genome shotgun (WGS) entry which is preliminary data.</text>
</comment>
<keyword evidence="8" id="KW-1185">Reference proteome</keyword>
<protein>
    <submittedName>
        <fullName evidence="7">Ankyrin repeat protein</fullName>
    </submittedName>
</protein>
<feature type="repeat" description="ANK" evidence="3">
    <location>
        <begin position="738"/>
        <end position="770"/>
    </location>
</feature>
<keyword evidence="5" id="KW-0175">Coiled coil</keyword>
<dbReference type="EMBL" id="MNUE01000009">
    <property type="protein sequence ID" value="OJD36800.1"/>
    <property type="molecule type" value="Genomic_DNA"/>
</dbReference>
<feature type="region of interest" description="Disordered" evidence="6">
    <location>
        <begin position="892"/>
        <end position="938"/>
    </location>
</feature>
<feature type="repeat" description="ANK" evidence="3">
    <location>
        <begin position="771"/>
        <end position="804"/>
    </location>
</feature>
<accession>A0A1J9R891</accession>
<dbReference type="RefSeq" id="XP_020133060.1">
    <property type="nucleotide sequence ID" value="XM_020279880.1"/>
</dbReference>
<dbReference type="InterPro" id="IPR002110">
    <property type="entry name" value="Ankyrin_rpt"/>
</dbReference>
<dbReference type="AlphaFoldDB" id="A0A1J9R891"/>
<dbReference type="Pfam" id="PF13424">
    <property type="entry name" value="TPR_12"/>
    <property type="match status" value="1"/>
</dbReference>
<dbReference type="SUPFAM" id="SSF48403">
    <property type="entry name" value="Ankyrin repeat"/>
    <property type="match status" value="1"/>
</dbReference>
<feature type="repeat" description="ANK" evidence="3">
    <location>
        <begin position="578"/>
        <end position="610"/>
    </location>
</feature>
<dbReference type="STRING" id="236234.A0A1J9R891"/>
<feature type="region of interest" description="Disordered" evidence="6">
    <location>
        <begin position="220"/>
        <end position="307"/>
    </location>
</feature>
<keyword evidence="2 3" id="KW-0040">ANK repeat</keyword>
<dbReference type="GeneID" id="31020144"/>
<feature type="compositionally biased region" description="Acidic residues" evidence="6">
    <location>
        <begin position="187"/>
        <end position="196"/>
    </location>
</feature>
<dbReference type="Proteomes" id="UP000183809">
    <property type="component" value="Unassembled WGS sequence"/>
</dbReference>
<dbReference type="PROSITE" id="PS50088">
    <property type="entry name" value="ANK_REPEAT"/>
    <property type="match status" value="6"/>
</dbReference>
<dbReference type="InterPro" id="IPR011990">
    <property type="entry name" value="TPR-like_helical_dom_sf"/>
</dbReference>
<dbReference type="PANTHER" id="PTHR24171:SF10">
    <property type="entry name" value="ANKYRIN REPEAT DOMAIN-CONTAINING PROTEIN 29-LIKE"/>
    <property type="match status" value="1"/>
</dbReference>
<dbReference type="InterPro" id="IPR019734">
    <property type="entry name" value="TPR_rpt"/>
</dbReference>
<dbReference type="OrthoDB" id="195446at2759"/>